<dbReference type="AlphaFoldDB" id="A0A7U2ICR1"/>
<feature type="compositionally biased region" description="Low complexity" evidence="1">
    <location>
        <begin position="319"/>
        <end position="328"/>
    </location>
</feature>
<feature type="compositionally biased region" description="Polar residues" evidence="1">
    <location>
        <begin position="220"/>
        <end position="231"/>
    </location>
</feature>
<evidence type="ECO:0000313" key="3">
    <source>
        <dbReference type="Proteomes" id="UP000663193"/>
    </source>
</evidence>
<keyword evidence="3" id="KW-1185">Reference proteome</keyword>
<feature type="compositionally biased region" description="Low complexity" evidence="1">
    <location>
        <begin position="293"/>
        <end position="309"/>
    </location>
</feature>
<protein>
    <submittedName>
        <fullName evidence="2">Uncharacterized protein</fullName>
    </submittedName>
</protein>
<sequence length="366" mass="39601">MSHHILSDDMQPSPGQHGHQTEFISDTTRTSHTVSPQSMCTFAVLDQRPGGMLPVPMHRFSRQLDENEYPRNNDRPHHPNSFYMRNGLLNLAADEHQYPCWGVYALTPGNVKYMRCPHIQDPSKYRNNHNLQQAVVDFVVGKRGVTHRVIRNLMASIELTGVNNIPEIRMPSFPSSIGPTPAQLRGAQASHPPGPTPREASNMPLPGPPPVTVAPLAQGPESNTAEASAGTKTWKNFWEVIGNDDKAKSDHAQKNPPTRTPHMSEKRKYNGITTEQVHESVPLRHQPSVYSETSSAPPAATAAPSDNATQQSGGIPETSSPSPAAAAPSDDDTQQSGGIPVPTSAPPATVAPSEGVIETPDEAFFA</sequence>
<gene>
    <name evidence="2" type="ORF">JI435_131720</name>
</gene>
<evidence type="ECO:0000313" key="2">
    <source>
        <dbReference type="EMBL" id="QRD07434.1"/>
    </source>
</evidence>
<reference evidence="3" key="1">
    <citation type="journal article" date="2021" name="BMC Genomics">
        <title>Chromosome-level genome assembly and manually-curated proteome of model necrotroph Parastagonospora nodorum Sn15 reveals a genome-wide trove of candidate effector homologs, and redundancy of virulence-related functions within an accessory chromosome.</title>
        <authorList>
            <person name="Bertazzoni S."/>
            <person name="Jones D.A.B."/>
            <person name="Phan H.T."/>
            <person name="Tan K.-C."/>
            <person name="Hane J.K."/>
        </authorList>
    </citation>
    <scope>NUCLEOTIDE SEQUENCE [LARGE SCALE GENOMIC DNA]</scope>
    <source>
        <strain evidence="3">SN15 / ATCC MYA-4574 / FGSC 10173)</strain>
    </source>
</reference>
<proteinExistence type="predicted"/>
<dbReference type="EMBL" id="CP069044">
    <property type="protein sequence ID" value="QRD07434.1"/>
    <property type="molecule type" value="Genomic_DNA"/>
</dbReference>
<feature type="region of interest" description="Disordered" evidence="1">
    <location>
        <begin position="174"/>
        <end position="231"/>
    </location>
</feature>
<accession>A0A7U2ICR1</accession>
<evidence type="ECO:0000256" key="1">
    <source>
        <dbReference type="SAM" id="MobiDB-lite"/>
    </source>
</evidence>
<dbReference type="Proteomes" id="UP000663193">
    <property type="component" value="Chromosome 22"/>
</dbReference>
<feature type="compositionally biased region" description="Low complexity" evidence="1">
    <location>
        <begin position="340"/>
        <end position="353"/>
    </location>
</feature>
<feature type="region of interest" description="Disordered" evidence="1">
    <location>
        <begin position="1"/>
        <end position="21"/>
    </location>
</feature>
<dbReference type="VEuPathDB" id="FungiDB:JI435_131720"/>
<organism evidence="2 3">
    <name type="scientific">Phaeosphaeria nodorum (strain SN15 / ATCC MYA-4574 / FGSC 10173)</name>
    <name type="common">Glume blotch fungus</name>
    <name type="synonym">Parastagonospora nodorum</name>
    <dbReference type="NCBI Taxonomy" id="321614"/>
    <lineage>
        <taxon>Eukaryota</taxon>
        <taxon>Fungi</taxon>
        <taxon>Dikarya</taxon>
        <taxon>Ascomycota</taxon>
        <taxon>Pezizomycotina</taxon>
        <taxon>Dothideomycetes</taxon>
        <taxon>Pleosporomycetidae</taxon>
        <taxon>Pleosporales</taxon>
        <taxon>Pleosporineae</taxon>
        <taxon>Phaeosphaeriaceae</taxon>
        <taxon>Parastagonospora</taxon>
    </lineage>
</organism>
<feature type="region of interest" description="Disordered" evidence="1">
    <location>
        <begin position="245"/>
        <end position="366"/>
    </location>
</feature>
<name>A0A7U2ICR1_PHANO</name>